<protein>
    <submittedName>
        <fullName evidence="3">Uncharacterized protein</fullName>
    </submittedName>
</protein>
<feature type="compositionally biased region" description="Polar residues" evidence="1">
    <location>
        <begin position="363"/>
        <end position="383"/>
    </location>
</feature>
<dbReference type="EMBL" id="CAJNRF010013738">
    <property type="protein sequence ID" value="CAF2151537.1"/>
    <property type="molecule type" value="Genomic_DNA"/>
</dbReference>
<feature type="compositionally biased region" description="Polar residues" evidence="1">
    <location>
        <begin position="191"/>
        <end position="215"/>
    </location>
</feature>
<feature type="compositionally biased region" description="Low complexity" evidence="1">
    <location>
        <begin position="352"/>
        <end position="362"/>
    </location>
</feature>
<evidence type="ECO:0000256" key="2">
    <source>
        <dbReference type="SAM" id="Phobius"/>
    </source>
</evidence>
<organism evidence="3 4">
    <name type="scientific">Rotaria magnacalcarata</name>
    <dbReference type="NCBI Taxonomy" id="392030"/>
    <lineage>
        <taxon>Eukaryota</taxon>
        <taxon>Metazoa</taxon>
        <taxon>Spiralia</taxon>
        <taxon>Gnathifera</taxon>
        <taxon>Rotifera</taxon>
        <taxon>Eurotatoria</taxon>
        <taxon>Bdelloidea</taxon>
        <taxon>Philodinida</taxon>
        <taxon>Philodinidae</taxon>
        <taxon>Rotaria</taxon>
    </lineage>
</organism>
<feature type="compositionally biased region" description="Polar residues" evidence="1">
    <location>
        <begin position="326"/>
        <end position="351"/>
    </location>
</feature>
<comment type="caution">
    <text evidence="3">The sequence shown here is derived from an EMBL/GenBank/DDBJ whole genome shotgun (WGS) entry which is preliminary data.</text>
</comment>
<keyword evidence="2" id="KW-0472">Membrane</keyword>
<feature type="region of interest" description="Disordered" evidence="1">
    <location>
        <begin position="176"/>
        <end position="217"/>
    </location>
</feature>
<dbReference type="AlphaFoldDB" id="A0A816XWN7"/>
<sequence length="399" mass="44506">MREKLRLFGDGLLIFNFFLFYFINIIGALSLIQYCLKPDANNRATTKDILRHKWLANGPVLSIQLRSAAAAAAAAASTPFHSNNDQNSLNNNYDKTRLRTATLENSISPSNSLVELELHTSSFFDTARLRDNTPINKEQQRRNRVSAIPISTRYLSSNNGKADTTLLSRPTYRRPVSLSLDPQHSNHEPLQMQSANNRHAQQTVPSTSTRTTPYDNNNNNNNRYHTLQATNHFISPTSSESTTTTMPTSSYITSNDLDLAPNDLKCKTIYKYTSPSTKTEHNITTNLPNSTTTTTTTVAPSVFTTSAIKFAPVPTRRISPLKDQENNSSNSTARLLNTTTSNPSHSIDDSINNAFTTTNNNNIEQHSSLTKLDSPTSYNTQKNRLLDDNNNLVSLKVYE</sequence>
<dbReference type="Proteomes" id="UP000663856">
    <property type="component" value="Unassembled WGS sequence"/>
</dbReference>
<feature type="region of interest" description="Disordered" evidence="1">
    <location>
        <begin position="319"/>
        <end position="383"/>
    </location>
</feature>
<evidence type="ECO:0000313" key="4">
    <source>
        <dbReference type="Proteomes" id="UP000663856"/>
    </source>
</evidence>
<feature type="transmembrane region" description="Helical" evidence="2">
    <location>
        <begin position="12"/>
        <end position="32"/>
    </location>
</feature>
<reference evidence="3" key="1">
    <citation type="submission" date="2021-02" db="EMBL/GenBank/DDBJ databases">
        <authorList>
            <person name="Nowell W R."/>
        </authorList>
    </citation>
    <scope>NUCLEOTIDE SEQUENCE</scope>
</reference>
<keyword evidence="2" id="KW-1133">Transmembrane helix</keyword>
<gene>
    <name evidence="3" type="ORF">WKI299_LOCUS30403</name>
</gene>
<accession>A0A816XWN7</accession>
<name>A0A816XWN7_9BILA</name>
<evidence type="ECO:0000256" key="1">
    <source>
        <dbReference type="SAM" id="MobiDB-lite"/>
    </source>
</evidence>
<proteinExistence type="predicted"/>
<keyword evidence="2" id="KW-0812">Transmembrane</keyword>
<evidence type="ECO:0000313" key="3">
    <source>
        <dbReference type="EMBL" id="CAF2151537.1"/>
    </source>
</evidence>